<keyword evidence="7 9" id="KW-0472">Membrane</keyword>
<dbReference type="PRINTS" id="PR00173">
    <property type="entry name" value="EDTRNSPORT"/>
</dbReference>
<evidence type="ECO:0000256" key="5">
    <source>
        <dbReference type="ARBA" id="ARBA00022847"/>
    </source>
</evidence>
<dbReference type="GO" id="GO:0005886">
    <property type="term" value="C:plasma membrane"/>
    <property type="evidence" value="ECO:0007669"/>
    <property type="project" value="UniProtKB-SubCell"/>
</dbReference>
<keyword evidence="2" id="KW-0813">Transport</keyword>
<evidence type="ECO:0000256" key="3">
    <source>
        <dbReference type="ARBA" id="ARBA00022475"/>
    </source>
</evidence>
<evidence type="ECO:0000256" key="6">
    <source>
        <dbReference type="ARBA" id="ARBA00022989"/>
    </source>
</evidence>
<feature type="transmembrane region" description="Helical" evidence="9">
    <location>
        <begin position="327"/>
        <end position="344"/>
    </location>
</feature>
<evidence type="ECO:0000256" key="1">
    <source>
        <dbReference type="ARBA" id="ARBA00004651"/>
    </source>
</evidence>
<dbReference type="GO" id="GO:0015293">
    <property type="term" value="F:symporter activity"/>
    <property type="evidence" value="ECO:0007669"/>
    <property type="project" value="UniProtKB-KW"/>
</dbReference>
<dbReference type="GO" id="GO:0006835">
    <property type="term" value="P:dicarboxylic acid transport"/>
    <property type="evidence" value="ECO:0007669"/>
    <property type="project" value="TreeGrafter"/>
</dbReference>
<feature type="transmembrane region" description="Helical" evidence="9">
    <location>
        <begin position="146"/>
        <end position="163"/>
    </location>
</feature>
<feature type="transmembrane region" description="Helical" evidence="9">
    <location>
        <begin position="183"/>
        <end position="205"/>
    </location>
</feature>
<organism evidence="10 11">
    <name type="scientific">Mesobacillus selenatarsenatis (strain DSM 18680 / JCM 14380 / FERM P-15431 / SF-1)</name>
    <dbReference type="NCBI Taxonomy" id="1321606"/>
    <lineage>
        <taxon>Bacteria</taxon>
        <taxon>Bacillati</taxon>
        <taxon>Bacillota</taxon>
        <taxon>Bacilli</taxon>
        <taxon>Bacillales</taxon>
        <taxon>Bacillaceae</taxon>
        <taxon>Mesobacillus</taxon>
    </lineage>
</organism>
<feature type="transmembrane region" description="Helical" evidence="9">
    <location>
        <begin position="44"/>
        <end position="68"/>
    </location>
</feature>
<keyword evidence="11" id="KW-1185">Reference proteome</keyword>
<dbReference type="FunFam" id="1.10.3860.10:FF:000001">
    <property type="entry name" value="C4-dicarboxylate transport protein"/>
    <property type="match status" value="1"/>
</dbReference>
<keyword evidence="4 9" id="KW-0812">Transmembrane</keyword>
<dbReference type="PANTHER" id="PTHR42865">
    <property type="entry name" value="PROTON/GLUTAMATE-ASPARTATE SYMPORTER"/>
    <property type="match status" value="1"/>
</dbReference>
<feature type="transmembrane region" description="Helical" evidence="9">
    <location>
        <begin position="217"/>
        <end position="241"/>
    </location>
</feature>
<comment type="caution">
    <text evidence="10">The sequence shown here is derived from an EMBL/GenBank/DDBJ whole genome shotgun (WGS) entry which is preliminary data.</text>
</comment>
<feature type="region of interest" description="Disordered" evidence="8">
    <location>
        <begin position="405"/>
        <end position="424"/>
    </location>
</feature>
<comment type="subcellular location">
    <subcellularLocation>
        <location evidence="1">Cell membrane</location>
        <topology evidence="1">Multi-pass membrane protein</topology>
    </subcellularLocation>
</comment>
<evidence type="ECO:0000313" key="10">
    <source>
        <dbReference type="EMBL" id="GAM14652.1"/>
    </source>
</evidence>
<proteinExistence type="predicted"/>
<feature type="transmembrane region" description="Helical" evidence="9">
    <location>
        <begin position="350"/>
        <end position="372"/>
    </location>
</feature>
<feature type="transmembrane region" description="Helical" evidence="9">
    <location>
        <begin position="7"/>
        <end position="24"/>
    </location>
</feature>
<dbReference type="SUPFAM" id="SSF118215">
    <property type="entry name" value="Proton glutamate symport protein"/>
    <property type="match status" value="1"/>
</dbReference>
<name>A0A0A8X6I1_MESS1</name>
<dbReference type="RefSeq" id="WP_041966385.1">
    <property type="nucleotide sequence ID" value="NZ_BASE01000064.1"/>
</dbReference>
<gene>
    <name evidence="10" type="ORF">SAMD00020551_2805</name>
</gene>
<dbReference type="Proteomes" id="UP000031014">
    <property type="component" value="Unassembled WGS sequence"/>
</dbReference>
<evidence type="ECO:0000256" key="9">
    <source>
        <dbReference type="SAM" id="Phobius"/>
    </source>
</evidence>
<evidence type="ECO:0000256" key="7">
    <source>
        <dbReference type="ARBA" id="ARBA00023136"/>
    </source>
</evidence>
<protein>
    <submittedName>
        <fullName evidence="10">Proton/glutamate symport protein/sodium/glutamate symport protein</fullName>
    </submittedName>
</protein>
<dbReference type="AlphaFoldDB" id="A0A0A8X6I1"/>
<keyword evidence="6 9" id="KW-1133">Transmembrane helix</keyword>
<dbReference type="Pfam" id="PF00375">
    <property type="entry name" value="SDF"/>
    <property type="match status" value="1"/>
</dbReference>
<dbReference type="InterPro" id="IPR001991">
    <property type="entry name" value="Na-dicarboxylate_symporter"/>
</dbReference>
<keyword evidence="5" id="KW-0769">Symport</keyword>
<sequence>MKLTTKILIGLGLGAMTGLILNIFSPELFTVLDKFLFTPLGKIFINLISMLVVPIVLFSIILGTAGLGDPKKLGRIGFKTVSFFLTTTAIAISIGLALAYLIKPGLMGQFDTSGAEFKAEEAPPVSETFLNLIPANPFEALTTGNMLQVIVFALFIGIALTALGNKTRGILNLIEQGNEIMMYLVGLVMKFAPYGTFGLIATAIGSQGIDAIKAMGVYMIVVVLALVVHAFITYGSGVYFLGKKNPFWFFKQFSPAMGVAFSTSSSNATLPVSMETAQKNLRVPESVSSFVQPLGATINMDGTAIMQGVATVFIAQVYGADLTMTELLTVVLTAVLASIGTAGVPGVGLIMLAMVLQSVGLPVEGIGLILGIDRLLDMARTAVNITGDAACAVIVSESEKKHAVRPEKSKVKNVADNRSLEYSE</sequence>
<dbReference type="PANTHER" id="PTHR42865:SF7">
    <property type="entry name" value="PROTON_GLUTAMATE-ASPARTATE SYMPORTER"/>
    <property type="match status" value="1"/>
</dbReference>
<dbReference type="OrthoDB" id="9768885at2"/>
<keyword evidence="3" id="KW-1003">Cell membrane</keyword>
<dbReference type="STRING" id="1321606.SAMD00020551_2805"/>
<accession>A0A0A8X6I1</accession>
<dbReference type="InterPro" id="IPR036458">
    <property type="entry name" value="Na:dicarbo_symporter_sf"/>
</dbReference>
<dbReference type="Gene3D" id="1.10.3860.10">
    <property type="entry name" value="Sodium:dicarboxylate symporter"/>
    <property type="match status" value="1"/>
</dbReference>
<evidence type="ECO:0000256" key="4">
    <source>
        <dbReference type="ARBA" id="ARBA00022692"/>
    </source>
</evidence>
<evidence type="ECO:0000256" key="8">
    <source>
        <dbReference type="SAM" id="MobiDB-lite"/>
    </source>
</evidence>
<feature type="transmembrane region" description="Helical" evidence="9">
    <location>
        <begin position="80"/>
        <end position="102"/>
    </location>
</feature>
<reference evidence="10 11" key="1">
    <citation type="submission" date="2013-06" db="EMBL/GenBank/DDBJ databases">
        <title>Whole genome shotgun sequence of Bacillus selenatarsenatis SF-1.</title>
        <authorList>
            <person name="Kuroda M."/>
            <person name="Sei K."/>
            <person name="Yamashita M."/>
            <person name="Ike M."/>
        </authorList>
    </citation>
    <scope>NUCLEOTIDE SEQUENCE [LARGE SCALE GENOMIC DNA]</scope>
    <source>
        <strain evidence="10 11">SF-1</strain>
    </source>
</reference>
<evidence type="ECO:0000313" key="11">
    <source>
        <dbReference type="Proteomes" id="UP000031014"/>
    </source>
</evidence>
<dbReference type="EMBL" id="BASE01000064">
    <property type="protein sequence ID" value="GAM14652.1"/>
    <property type="molecule type" value="Genomic_DNA"/>
</dbReference>
<evidence type="ECO:0000256" key="2">
    <source>
        <dbReference type="ARBA" id="ARBA00022448"/>
    </source>
</evidence>